<proteinExistence type="inferred from homology"/>
<comment type="similarity">
    <text evidence="2 8">Belongs to the cation diffusion facilitator (CDF) transporter (TC 2.A.4) family. SLC30A subfamily.</text>
</comment>
<dbReference type="PANTHER" id="PTHR45755">
    <property type="match status" value="1"/>
</dbReference>
<dbReference type="InterPro" id="IPR058533">
    <property type="entry name" value="Cation_efflux_TM"/>
</dbReference>
<dbReference type="InterPro" id="IPR027469">
    <property type="entry name" value="Cation_efflux_TMD_sf"/>
</dbReference>
<feature type="transmembrane region" description="Helical" evidence="8">
    <location>
        <begin position="439"/>
        <end position="459"/>
    </location>
</feature>
<dbReference type="GO" id="GO:0005385">
    <property type="term" value="F:zinc ion transmembrane transporter activity"/>
    <property type="evidence" value="ECO:0007669"/>
    <property type="project" value="UniProtKB-UniRule"/>
</dbReference>
<dbReference type="SUPFAM" id="SSF161111">
    <property type="entry name" value="Cation efflux protein transmembrane domain-like"/>
    <property type="match status" value="1"/>
</dbReference>
<keyword evidence="3 8" id="KW-0813">Transport</keyword>
<keyword evidence="6 8" id="KW-0406">Ion transport</keyword>
<keyword evidence="7 8" id="KW-0472">Membrane</keyword>
<feature type="transmembrane region" description="Helical" evidence="8">
    <location>
        <begin position="71"/>
        <end position="89"/>
    </location>
</feature>
<evidence type="ECO:0000256" key="3">
    <source>
        <dbReference type="ARBA" id="ARBA00022448"/>
    </source>
</evidence>
<evidence type="ECO:0000256" key="6">
    <source>
        <dbReference type="ARBA" id="ARBA00023065"/>
    </source>
</evidence>
<evidence type="ECO:0000256" key="4">
    <source>
        <dbReference type="ARBA" id="ARBA00022692"/>
    </source>
</evidence>
<protein>
    <recommendedName>
        <fullName evidence="8">Zinc transporter</fullName>
    </recommendedName>
</protein>
<dbReference type="EMBL" id="CAACVR010000004">
    <property type="protein sequence ID" value="VEU20507.1"/>
    <property type="molecule type" value="Genomic_DNA"/>
</dbReference>
<dbReference type="GO" id="GO:1904257">
    <property type="term" value="P:zinc ion import into Golgi lumen"/>
    <property type="evidence" value="ECO:0007669"/>
    <property type="project" value="TreeGrafter"/>
</dbReference>
<feature type="transmembrane region" description="Helical" evidence="8">
    <location>
        <begin position="7"/>
        <end position="28"/>
    </location>
</feature>
<evidence type="ECO:0000313" key="12">
    <source>
        <dbReference type="Proteomes" id="UP000290900"/>
    </source>
</evidence>
<feature type="transmembrane region" description="Helical" evidence="8">
    <location>
        <begin position="347"/>
        <end position="364"/>
    </location>
</feature>
<feature type="region of interest" description="Disordered" evidence="9">
    <location>
        <begin position="387"/>
        <end position="428"/>
    </location>
</feature>
<evidence type="ECO:0000259" key="10">
    <source>
        <dbReference type="Pfam" id="PF01545"/>
    </source>
</evidence>
<feature type="domain" description="Cation efflux protein transmembrane" evidence="10">
    <location>
        <begin position="241"/>
        <end position="496"/>
    </location>
</feature>
<feature type="transmembrane region" description="Helical" evidence="8">
    <location>
        <begin position="40"/>
        <end position="59"/>
    </location>
</feature>
<evidence type="ECO:0000256" key="1">
    <source>
        <dbReference type="ARBA" id="ARBA00004141"/>
    </source>
</evidence>
<evidence type="ECO:0000256" key="7">
    <source>
        <dbReference type="ARBA" id="ARBA00023136"/>
    </source>
</evidence>
<dbReference type="Pfam" id="PF01545">
    <property type="entry name" value="Cation_efflux"/>
    <property type="match status" value="1"/>
</dbReference>
<comment type="subcellular location">
    <subcellularLocation>
        <location evidence="8">Endoplasmic reticulum membrane</location>
        <topology evidence="8">Multi-pass membrane protein</topology>
    </subcellularLocation>
    <subcellularLocation>
        <location evidence="1">Membrane</location>
        <topology evidence="1">Multi-pass membrane protein</topology>
    </subcellularLocation>
</comment>
<dbReference type="FunCoup" id="A0A448YHY2">
    <property type="interactions" value="27"/>
</dbReference>
<gene>
    <name evidence="11" type="ORF">BRENAR_LOCUS1242</name>
</gene>
<dbReference type="PANTHER" id="PTHR45755:SF4">
    <property type="entry name" value="ZINC TRANSPORTER 7"/>
    <property type="match status" value="1"/>
</dbReference>
<feature type="transmembrane region" description="Helical" evidence="8">
    <location>
        <begin position="177"/>
        <end position="195"/>
    </location>
</feature>
<feature type="transmembrane region" description="Helical" evidence="8">
    <location>
        <begin position="310"/>
        <end position="327"/>
    </location>
</feature>
<name>A0A448YHY2_BRENA</name>
<keyword evidence="4 8" id="KW-0812">Transmembrane</keyword>
<dbReference type="GO" id="GO:0006882">
    <property type="term" value="P:intracellular zinc ion homeostasis"/>
    <property type="evidence" value="ECO:0007669"/>
    <property type="project" value="InterPro"/>
</dbReference>
<feature type="transmembrane region" description="Helical" evidence="8">
    <location>
        <begin position="270"/>
        <end position="289"/>
    </location>
</feature>
<dbReference type="GO" id="GO:0005789">
    <property type="term" value="C:endoplasmic reticulum membrane"/>
    <property type="evidence" value="ECO:0007669"/>
    <property type="project" value="UniProtKB-SubCell"/>
</dbReference>
<dbReference type="InterPro" id="IPR002524">
    <property type="entry name" value="Cation_efflux"/>
</dbReference>
<accession>A0A448YHY2</accession>
<keyword evidence="8" id="KW-0256">Endoplasmic reticulum</keyword>
<evidence type="ECO:0000256" key="2">
    <source>
        <dbReference type="ARBA" id="ARBA00008873"/>
    </source>
</evidence>
<evidence type="ECO:0000256" key="9">
    <source>
        <dbReference type="SAM" id="MobiDB-lite"/>
    </source>
</evidence>
<dbReference type="AlphaFoldDB" id="A0A448YHY2"/>
<dbReference type="InParanoid" id="A0A448YHY2"/>
<feature type="transmembrane region" description="Helical" evidence="8">
    <location>
        <begin position="471"/>
        <end position="488"/>
    </location>
</feature>
<dbReference type="InterPro" id="IPR045316">
    <property type="entry name" value="Msc2-like"/>
</dbReference>
<reference evidence="11 12" key="1">
    <citation type="submission" date="2018-12" db="EMBL/GenBank/DDBJ databases">
        <authorList>
            <person name="Tiukova I."/>
            <person name="Dainat J."/>
        </authorList>
    </citation>
    <scope>NUCLEOTIDE SEQUENCE [LARGE SCALE GENOMIC DNA]</scope>
</reference>
<keyword evidence="12" id="KW-1185">Reference proteome</keyword>
<feature type="transmembrane region" description="Helical" evidence="8">
    <location>
        <begin position="138"/>
        <end position="157"/>
    </location>
</feature>
<comment type="caution">
    <text evidence="8">Lacks conserved residue(s) required for the propagation of feature annotation.</text>
</comment>
<dbReference type="OrthoDB" id="78669at2759"/>
<dbReference type="STRING" id="13370.A0A448YHY2"/>
<dbReference type="Gene3D" id="1.20.1510.10">
    <property type="entry name" value="Cation efflux protein transmembrane domain"/>
    <property type="match status" value="1"/>
</dbReference>
<evidence type="ECO:0000256" key="5">
    <source>
        <dbReference type="ARBA" id="ARBA00022989"/>
    </source>
</evidence>
<dbReference type="Proteomes" id="UP000290900">
    <property type="component" value="Unassembled WGS sequence"/>
</dbReference>
<dbReference type="NCBIfam" id="TIGR01297">
    <property type="entry name" value="CDF"/>
    <property type="match status" value="1"/>
</dbReference>
<evidence type="ECO:0000313" key="11">
    <source>
        <dbReference type="EMBL" id="VEU20507.1"/>
    </source>
</evidence>
<feature type="compositionally biased region" description="Basic and acidic residues" evidence="9">
    <location>
        <begin position="396"/>
        <end position="418"/>
    </location>
</feature>
<comment type="function">
    <text evidence="8">Functions as a zinc transporter.</text>
</comment>
<sequence>MDKSIVAVIFSKYQSIVIYLICFVYDLFESLWLSNGFNKSVILGYVLLSIPLTTFLNPFSNETIAKNVRVPDLNISIVFTIGSLIVLFAHEFNDLNFKMLFVALGSLLIWIVSQLDFENIGRIGKSHGVFNTSMFTHDYKLNLFVLNLIMAAVQHVALNMGNDYGSLDDSTTTTMDLVKSNLFDFLLNVLLIIIIKPQDARPVESKEESSASDSQTKEKGVSFVSLLIQLVKYEDSRSIFNFLLLNMSFMFIQILYSFRSKSLSLLSDSLHMFLDCTSLFLGMMASVVAKNNLERPSIMYPFGLARIETLSGFTNGSLLLGIVFGIFNQAVQRIMNPVPLERTTELLVVSILGLLVNLVGIFAFNHGGDAHGHGHSHSHLHMHSVAQDHEDEDEHEHDHGHEHEHAHNHEHNHSHADDSSDEEGESGAIKFKNDNMHGIFLHIMADTLGSVGVVISTLVVKYAGWSIVDPLTSIFIATLILLSSFPLLKSSASNLLLSLEDNSAEKLKQVLDEVRNVPGVKSYSTPRFWPQDDSSSKLVGYLHVQYYRTEDSTSIRHKIVKILEASPILDRCYLQVENEIDDCWCHKKGIFNTDG</sequence>
<feature type="transmembrane region" description="Helical" evidence="8">
    <location>
        <begin position="239"/>
        <end position="258"/>
    </location>
</feature>
<evidence type="ECO:0000256" key="8">
    <source>
        <dbReference type="RuleBase" id="RU369017"/>
    </source>
</evidence>
<feature type="transmembrane region" description="Helical" evidence="8">
    <location>
        <begin position="95"/>
        <end position="117"/>
    </location>
</feature>
<dbReference type="GO" id="GO:0005794">
    <property type="term" value="C:Golgi apparatus"/>
    <property type="evidence" value="ECO:0007669"/>
    <property type="project" value="TreeGrafter"/>
</dbReference>
<keyword evidence="5 8" id="KW-1133">Transmembrane helix</keyword>
<dbReference type="GO" id="GO:0031410">
    <property type="term" value="C:cytoplasmic vesicle"/>
    <property type="evidence" value="ECO:0007669"/>
    <property type="project" value="TreeGrafter"/>
</dbReference>
<organism evidence="11 12">
    <name type="scientific">Brettanomyces naardenensis</name>
    <name type="common">Yeast</name>
    <dbReference type="NCBI Taxonomy" id="13370"/>
    <lineage>
        <taxon>Eukaryota</taxon>
        <taxon>Fungi</taxon>
        <taxon>Dikarya</taxon>
        <taxon>Ascomycota</taxon>
        <taxon>Saccharomycotina</taxon>
        <taxon>Pichiomycetes</taxon>
        <taxon>Pichiales</taxon>
        <taxon>Pichiaceae</taxon>
        <taxon>Brettanomyces</taxon>
    </lineage>
</organism>